<evidence type="ECO:0000313" key="3">
    <source>
        <dbReference type="Proteomes" id="UP000646484"/>
    </source>
</evidence>
<dbReference type="Gene3D" id="2.60.40.10">
    <property type="entry name" value="Immunoglobulins"/>
    <property type="match status" value="1"/>
</dbReference>
<proteinExistence type="predicted"/>
<feature type="domain" description="Immunoglobulin" evidence="1">
    <location>
        <begin position="41"/>
        <end position="149"/>
    </location>
</feature>
<evidence type="ECO:0000313" key="2">
    <source>
        <dbReference type="EMBL" id="MBC5619716.1"/>
    </source>
</evidence>
<dbReference type="PANTHER" id="PTHR23267">
    <property type="entry name" value="IMMUNOGLOBULIN LIGHT CHAIN"/>
    <property type="match status" value="1"/>
</dbReference>
<reference evidence="2 3" key="1">
    <citation type="submission" date="2020-08" db="EMBL/GenBank/DDBJ databases">
        <title>Genome public.</title>
        <authorList>
            <person name="Liu C."/>
            <person name="Sun Q."/>
        </authorList>
    </citation>
    <scope>NUCLEOTIDE SEQUENCE [LARGE SCALE GENOMIC DNA]</scope>
    <source>
        <strain evidence="2 3">NSJ-56</strain>
    </source>
</reference>
<dbReference type="SUPFAM" id="SSF48726">
    <property type="entry name" value="Immunoglobulin"/>
    <property type="match status" value="1"/>
</dbReference>
<dbReference type="EMBL" id="JACOOH010000001">
    <property type="protein sequence ID" value="MBC5619716.1"/>
    <property type="molecule type" value="Genomic_DNA"/>
</dbReference>
<sequence length="154" mass="17203">MKKIVMFLIVSVFFLIGGMAEGMAQKARNKTTLEPEVVQTPSSLAVFPGERATFNFTIKNVALCDVDLILIFYQKPGQNPRLLLTIDKNGNVRREQGVSSRISASIDFSNNGGRLIIDSVQPDDVGDYYVAVVKNGMYYFSNGGRLEIRRDYKL</sequence>
<dbReference type="InterPro" id="IPR013106">
    <property type="entry name" value="Ig_V-set"/>
</dbReference>
<name>A0ABR7CVM4_9BACT</name>
<keyword evidence="3" id="KW-1185">Reference proteome</keyword>
<organism evidence="2 3">
    <name type="scientific">Butyricimonas hominis</name>
    <dbReference type="NCBI Taxonomy" id="2763032"/>
    <lineage>
        <taxon>Bacteria</taxon>
        <taxon>Pseudomonadati</taxon>
        <taxon>Bacteroidota</taxon>
        <taxon>Bacteroidia</taxon>
        <taxon>Bacteroidales</taxon>
        <taxon>Odoribacteraceae</taxon>
        <taxon>Butyricimonas</taxon>
    </lineage>
</organism>
<dbReference type="InterPro" id="IPR003599">
    <property type="entry name" value="Ig_sub"/>
</dbReference>
<evidence type="ECO:0000259" key="1">
    <source>
        <dbReference type="SMART" id="SM00409"/>
    </source>
</evidence>
<gene>
    <name evidence="2" type="ORF">H8S64_01240</name>
</gene>
<accession>A0ABR7CVM4</accession>
<dbReference type="SMART" id="SM00409">
    <property type="entry name" value="IG"/>
    <property type="match status" value="1"/>
</dbReference>
<dbReference type="InterPro" id="IPR036179">
    <property type="entry name" value="Ig-like_dom_sf"/>
</dbReference>
<dbReference type="RefSeq" id="WP_186974631.1">
    <property type="nucleotide sequence ID" value="NZ_JACOOH010000001.1"/>
</dbReference>
<protein>
    <recommendedName>
        <fullName evidence="1">Immunoglobulin domain-containing protein</fullName>
    </recommendedName>
</protein>
<dbReference type="InterPro" id="IPR013783">
    <property type="entry name" value="Ig-like_fold"/>
</dbReference>
<dbReference type="Pfam" id="PF07686">
    <property type="entry name" value="V-set"/>
    <property type="match status" value="1"/>
</dbReference>
<dbReference type="InterPro" id="IPR050150">
    <property type="entry name" value="IgV_Light_Chain"/>
</dbReference>
<comment type="caution">
    <text evidence="2">The sequence shown here is derived from an EMBL/GenBank/DDBJ whole genome shotgun (WGS) entry which is preliminary data.</text>
</comment>
<dbReference type="Proteomes" id="UP000646484">
    <property type="component" value="Unassembled WGS sequence"/>
</dbReference>